<evidence type="ECO:0000256" key="7">
    <source>
        <dbReference type="ARBA" id="ARBA00023012"/>
    </source>
</evidence>
<dbReference type="Gene3D" id="3.30.565.10">
    <property type="entry name" value="Histidine kinase-like ATPase, C-terminal domain"/>
    <property type="match status" value="1"/>
</dbReference>
<keyword evidence="6" id="KW-0067">ATP-binding</keyword>
<evidence type="ECO:0000256" key="4">
    <source>
        <dbReference type="ARBA" id="ARBA00022741"/>
    </source>
</evidence>
<reference evidence="10 11" key="1">
    <citation type="submission" date="2017-01" db="EMBL/GenBank/DDBJ databases">
        <title>Genome analysis of Paenibacillus selenitrireducens ES3-24.</title>
        <authorList>
            <person name="Xu D."/>
            <person name="Yao R."/>
            <person name="Zheng S."/>
        </authorList>
    </citation>
    <scope>NUCLEOTIDE SEQUENCE [LARGE SCALE GENOMIC DNA]</scope>
    <source>
        <strain evidence="10 11">ES3-24</strain>
    </source>
</reference>
<dbReference type="InterPro" id="IPR036890">
    <property type="entry name" value="HATPase_C_sf"/>
</dbReference>
<dbReference type="InterPro" id="IPR005467">
    <property type="entry name" value="His_kinase_dom"/>
</dbReference>
<dbReference type="CDD" id="cd16917">
    <property type="entry name" value="HATPase_UhpB-NarQ-NarX-like"/>
    <property type="match status" value="1"/>
</dbReference>
<proteinExistence type="predicted"/>
<organism evidence="10 11">
    <name type="scientific">Paenibacillus selenitireducens</name>
    <dbReference type="NCBI Taxonomy" id="1324314"/>
    <lineage>
        <taxon>Bacteria</taxon>
        <taxon>Bacillati</taxon>
        <taxon>Bacillota</taxon>
        <taxon>Bacilli</taxon>
        <taxon>Bacillales</taxon>
        <taxon>Paenibacillaceae</taxon>
        <taxon>Paenibacillus</taxon>
    </lineage>
</organism>
<evidence type="ECO:0000256" key="6">
    <source>
        <dbReference type="ARBA" id="ARBA00022840"/>
    </source>
</evidence>
<gene>
    <name evidence="10" type="ORF">BVG16_19760</name>
</gene>
<protein>
    <recommendedName>
        <fullName evidence="2">histidine kinase</fullName>
        <ecNumber evidence="2">2.7.13.3</ecNumber>
    </recommendedName>
</protein>
<dbReference type="Pfam" id="PF07730">
    <property type="entry name" value="HisKA_3"/>
    <property type="match status" value="1"/>
</dbReference>
<evidence type="ECO:0000256" key="2">
    <source>
        <dbReference type="ARBA" id="ARBA00012438"/>
    </source>
</evidence>
<keyword evidence="3" id="KW-0808">Transferase</keyword>
<feature type="transmembrane region" description="Helical" evidence="8">
    <location>
        <begin position="128"/>
        <end position="152"/>
    </location>
</feature>
<keyword evidence="11" id="KW-1185">Reference proteome</keyword>
<feature type="transmembrane region" description="Helical" evidence="8">
    <location>
        <begin position="96"/>
        <end position="116"/>
    </location>
</feature>
<dbReference type="PANTHER" id="PTHR24421:SF60">
    <property type="entry name" value="SENSOR HISTIDINE KINASE COMP"/>
    <property type="match status" value="1"/>
</dbReference>
<dbReference type="SUPFAM" id="SSF55781">
    <property type="entry name" value="GAF domain-like"/>
    <property type="match status" value="1"/>
</dbReference>
<evidence type="ECO:0000256" key="5">
    <source>
        <dbReference type="ARBA" id="ARBA00022777"/>
    </source>
</evidence>
<dbReference type="PROSITE" id="PS50109">
    <property type="entry name" value="HIS_KIN"/>
    <property type="match status" value="1"/>
</dbReference>
<dbReference type="RefSeq" id="WP_078500818.1">
    <property type="nucleotide sequence ID" value="NZ_MSZX01000008.1"/>
</dbReference>
<evidence type="ECO:0000256" key="3">
    <source>
        <dbReference type="ARBA" id="ARBA00022679"/>
    </source>
</evidence>
<dbReference type="Proteomes" id="UP000190188">
    <property type="component" value="Unassembled WGS sequence"/>
</dbReference>
<dbReference type="EC" id="2.7.13.3" evidence="2"/>
<dbReference type="SUPFAM" id="SSF55874">
    <property type="entry name" value="ATPase domain of HSP90 chaperone/DNA topoisomerase II/histidine kinase"/>
    <property type="match status" value="1"/>
</dbReference>
<comment type="catalytic activity">
    <reaction evidence="1">
        <text>ATP + protein L-histidine = ADP + protein N-phospho-L-histidine.</text>
        <dbReference type="EC" id="2.7.13.3"/>
    </reaction>
</comment>
<sequence>MLIFFFLAVAISYVGAGASAKKNILGFITLPALLSQIPVIFLHFLYRYFKQRDLEIVKLRVIICLYAINLVIFLFNMFSAFTRLGDYVENGFPGELLLISFTIGIMMSMWVLFNSFRKYRNTTYSPLFKFMIFGNLLSFFPFVFLYALPSIIFDQEIISASIAAIFLFLIPIIYVYLIATNHLMDIEFVLGRLRYYCILSVIPTTIILIGVYFFMSQIDEVMIKWAQLFLTVYIGVVLFLYVKDMLDFRFRRKLFIGTYNFQSSLDRFSSQISKIMKVPDLEERLLREVLDVLPVKAAALLQVEHEEERILLKRMQGDILEEQQAELLTELQDMIHDYTIGNCIKFESGLCCVIGKHQKGHTLLWICNKVNRVQFNRDELVWLQTISNYVSMVYENLQLIEGVIMDLEVRSHAKAPAWVLRMLFQLTEKERRRLAADLHDSALQDQLLWYRKLEMIMDETDLNAEVRDRLTQIKEGLLDVVHQIRETCNELRPPFLKEMGVVEAIDNLCNYAQFHSNYSIDFNYEGFNLELDDEYVLTIYRITQELLRNTTKHAKASNVEILLRQNHEHIAYVYRDNGVGMDMLRLQSSFKHMGLSGIRERVSGFEGETMFHSAIGEGFEVIITLPYQTSVNSQCAVAAREGLND</sequence>
<dbReference type="InterPro" id="IPR003594">
    <property type="entry name" value="HATPase_dom"/>
</dbReference>
<dbReference type="GO" id="GO:0046983">
    <property type="term" value="F:protein dimerization activity"/>
    <property type="evidence" value="ECO:0007669"/>
    <property type="project" value="InterPro"/>
</dbReference>
<dbReference type="Pfam" id="PF02518">
    <property type="entry name" value="HATPase_c"/>
    <property type="match status" value="1"/>
</dbReference>
<keyword evidence="8" id="KW-0812">Transmembrane</keyword>
<evidence type="ECO:0000256" key="8">
    <source>
        <dbReference type="SAM" id="Phobius"/>
    </source>
</evidence>
<keyword evidence="4" id="KW-0547">Nucleotide-binding</keyword>
<name>A0A1T2X6R6_9BACL</name>
<feature type="transmembrane region" description="Helical" evidence="8">
    <location>
        <begin position="61"/>
        <end position="84"/>
    </location>
</feature>
<feature type="transmembrane region" description="Helical" evidence="8">
    <location>
        <begin position="221"/>
        <end position="242"/>
    </location>
</feature>
<keyword evidence="8" id="KW-0472">Membrane</keyword>
<evidence type="ECO:0000259" key="9">
    <source>
        <dbReference type="PROSITE" id="PS50109"/>
    </source>
</evidence>
<dbReference type="PANTHER" id="PTHR24421">
    <property type="entry name" value="NITRATE/NITRITE SENSOR PROTEIN NARX-RELATED"/>
    <property type="match status" value="1"/>
</dbReference>
<feature type="transmembrane region" description="Helical" evidence="8">
    <location>
        <begin position="30"/>
        <end position="49"/>
    </location>
</feature>
<dbReference type="STRING" id="1324314.BVG16_19760"/>
<evidence type="ECO:0000313" key="10">
    <source>
        <dbReference type="EMBL" id="OPA75581.1"/>
    </source>
</evidence>
<feature type="domain" description="Histidine kinase" evidence="9">
    <location>
        <begin position="539"/>
        <end position="629"/>
    </location>
</feature>
<dbReference type="OrthoDB" id="9781904at2"/>
<comment type="caution">
    <text evidence="10">The sequence shown here is derived from an EMBL/GenBank/DDBJ whole genome shotgun (WGS) entry which is preliminary data.</text>
</comment>
<feature type="transmembrane region" description="Helical" evidence="8">
    <location>
        <begin position="158"/>
        <end position="181"/>
    </location>
</feature>
<feature type="transmembrane region" description="Helical" evidence="8">
    <location>
        <begin position="193"/>
        <end position="215"/>
    </location>
</feature>
<keyword evidence="8" id="KW-1133">Transmembrane helix</keyword>
<keyword evidence="7" id="KW-0902">Two-component regulatory system</keyword>
<dbReference type="GO" id="GO:0016020">
    <property type="term" value="C:membrane"/>
    <property type="evidence" value="ECO:0007669"/>
    <property type="project" value="InterPro"/>
</dbReference>
<dbReference type="EMBL" id="MSZX01000008">
    <property type="protein sequence ID" value="OPA75581.1"/>
    <property type="molecule type" value="Genomic_DNA"/>
</dbReference>
<evidence type="ECO:0000256" key="1">
    <source>
        <dbReference type="ARBA" id="ARBA00000085"/>
    </source>
</evidence>
<dbReference type="AlphaFoldDB" id="A0A1T2X6R6"/>
<evidence type="ECO:0000313" key="11">
    <source>
        <dbReference type="Proteomes" id="UP000190188"/>
    </source>
</evidence>
<keyword evidence="5" id="KW-0418">Kinase</keyword>
<dbReference type="GO" id="GO:0005524">
    <property type="term" value="F:ATP binding"/>
    <property type="evidence" value="ECO:0007669"/>
    <property type="project" value="UniProtKB-KW"/>
</dbReference>
<accession>A0A1T2X6R6</accession>
<dbReference type="InterPro" id="IPR011712">
    <property type="entry name" value="Sig_transdc_His_kin_sub3_dim/P"/>
</dbReference>
<dbReference type="GO" id="GO:0000155">
    <property type="term" value="F:phosphorelay sensor kinase activity"/>
    <property type="evidence" value="ECO:0007669"/>
    <property type="project" value="InterPro"/>
</dbReference>
<dbReference type="InterPro" id="IPR050482">
    <property type="entry name" value="Sensor_HK_TwoCompSys"/>
</dbReference>